<evidence type="ECO:0000259" key="3">
    <source>
        <dbReference type="Pfam" id="PF13806"/>
    </source>
</evidence>
<dbReference type="Gene3D" id="2.102.10.10">
    <property type="entry name" value="Rieske [2Fe-2S] iron-sulphur domain"/>
    <property type="match status" value="1"/>
</dbReference>
<comment type="caution">
    <text evidence="4">The sequence shown here is derived from an EMBL/GenBank/DDBJ whole genome shotgun (WGS) entry which is preliminary data.</text>
</comment>
<dbReference type="InterPro" id="IPR012748">
    <property type="entry name" value="Rieske-like_NirD"/>
</dbReference>
<proteinExistence type="predicted"/>
<keyword evidence="2" id="KW-0534">Nitrate assimilation</keyword>
<dbReference type="HOGENOM" id="CLU_055690_3_0_11"/>
<name>A0A022KR68_9MICO</name>
<dbReference type="Proteomes" id="UP000019754">
    <property type="component" value="Unassembled WGS sequence"/>
</dbReference>
<dbReference type="GO" id="GO:0008942">
    <property type="term" value="F:nitrite reductase [NAD(P)H] activity"/>
    <property type="evidence" value="ECO:0007669"/>
    <property type="project" value="InterPro"/>
</dbReference>
<reference evidence="4 5" key="1">
    <citation type="journal article" date="2013" name="Genome Announc.">
        <title>Draft genome sequence of an Actinobacterium, Brachybacterium muris strain UCD-AY4.</title>
        <authorList>
            <person name="Lo J.R."/>
            <person name="Lang J.M."/>
            <person name="Darling A.E."/>
            <person name="Eisen J.A."/>
            <person name="Coil D.A."/>
        </authorList>
    </citation>
    <scope>NUCLEOTIDE SEQUENCE [LARGE SCALE GENOMIC DNA]</scope>
    <source>
        <strain evidence="4 5">UCD-AY4</strain>
    </source>
</reference>
<dbReference type="InterPro" id="IPR036922">
    <property type="entry name" value="Rieske_2Fe-2S_sf"/>
</dbReference>
<organism evidence="4 5">
    <name type="scientific">Brachybacterium muris UCD-AY4</name>
    <dbReference type="NCBI Taxonomy" id="1249481"/>
    <lineage>
        <taxon>Bacteria</taxon>
        <taxon>Bacillati</taxon>
        <taxon>Actinomycetota</taxon>
        <taxon>Actinomycetes</taxon>
        <taxon>Micrococcales</taxon>
        <taxon>Dermabacteraceae</taxon>
        <taxon>Brachybacterium</taxon>
    </lineage>
</organism>
<dbReference type="PANTHER" id="PTHR40562">
    <property type="match status" value="1"/>
</dbReference>
<evidence type="ECO:0000256" key="1">
    <source>
        <dbReference type="ARBA" id="ARBA00023002"/>
    </source>
</evidence>
<dbReference type="Pfam" id="PF13806">
    <property type="entry name" value="Rieske_2"/>
    <property type="match status" value="1"/>
</dbReference>
<accession>A0A022KR68</accession>
<gene>
    <name evidence="4" type="ORF">D641_0114225</name>
</gene>
<dbReference type="InterPro" id="IPR017881">
    <property type="entry name" value="NirD"/>
</dbReference>
<dbReference type="AlphaFoldDB" id="A0A022KR68"/>
<evidence type="ECO:0000256" key="2">
    <source>
        <dbReference type="ARBA" id="ARBA00023063"/>
    </source>
</evidence>
<dbReference type="PROSITE" id="PS51300">
    <property type="entry name" value="NIRD"/>
    <property type="match status" value="1"/>
</dbReference>
<dbReference type="OrthoDB" id="3213360at2"/>
<dbReference type="EMBL" id="AORC01000021">
    <property type="protein sequence ID" value="EYT47939.1"/>
    <property type="molecule type" value="Genomic_DNA"/>
</dbReference>
<protein>
    <submittedName>
        <fullName evidence="4">Ferredoxin</fullName>
    </submittedName>
</protein>
<evidence type="ECO:0000313" key="5">
    <source>
        <dbReference type="Proteomes" id="UP000019754"/>
    </source>
</evidence>
<feature type="domain" description="Rieske-like [2Fe-2S]" evidence="3">
    <location>
        <begin position="18"/>
        <end position="133"/>
    </location>
</feature>
<evidence type="ECO:0000313" key="4">
    <source>
        <dbReference type="EMBL" id="EYT47939.1"/>
    </source>
</evidence>
<dbReference type="STRING" id="1249481.D641_0114225"/>
<dbReference type="GO" id="GO:0042128">
    <property type="term" value="P:nitrate assimilation"/>
    <property type="evidence" value="ECO:0007669"/>
    <property type="project" value="UniProtKB-KW"/>
</dbReference>
<dbReference type="GO" id="GO:0051537">
    <property type="term" value="F:2 iron, 2 sulfur cluster binding"/>
    <property type="evidence" value="ECO:0007669"/>
    <property type="project" value="InterPro"/>
</dbReference>
<dbReference type="SUPFAM" id="SSF50022">
    <property type="entry name" value="ISP domain"/>
    <property type="match status" value="1"/>
</dbReference>
<keyword evidence="1" id="KW-0560">Oxidoreductase</keyword>
<dbReference type="RefSeq" id="WP_017824170.1">
    <property type="nucleotide sequence ID" value="NZ_AORC01000021.1"/>
</dbReference>
<keyword evidence="5" id="KW-1185">Reference proteome</keyword>
<dbReference type="PANTHER" id="PTHR40562:SF1">
    <property type="entry name" value="NITRITE REDUCTASE (NADH) SMALL SUBUNIT"/>
    <property type="match status" value="1"/>
</dbReference>
<sequence>MNTDATVDTSAGTAGEMIEICSVDALTVERGAAALLPDGTQIGVFLLEDGSVHAIQQRDPYSGTNILSRGLVGSHLVPGEGDEPGTIVPTIASPMYKQAWNLSTGEVLDSGGGEKKPISVFDAEIRDGKVYVSSSPRALADS</sequence>